<comment type="caution">
    <text evidence="4">The sequence shown here is derived from an EMBL/GenBank/DDBJ whole genome shotgun (WGS) entry which is preliminary data.</text>
</comment>
<evidence type="ECO:0000256" key="2">
    <source>
        <dbReference type="ARBA" id="ARBA00022729"/>
    </source>
</evidence>
<dbReference type="PANTHER" id="PTHR47151">
    <property type="entry name" value="LEU/ILE/VAL-BINDING ABC TRANSPORTER SUBUNIT"/>
    <property type="match status" value="1"/>
</dbReference>
<dbReference type="SUPFAM" id="SSF53822">
    <property type="entry name" value="Periplasmic binding protein-like I"/>
    <property type="match status" value="1"/>
</dbReference>
<dbReference type="EMBL" id="VFPA01000001">
    <property type="protein sequence ID" value="TQM13557.1"/>
    <property type="molecule type" value="Genomic_DNA"/>
</dbReference>
<name>A0A543DW36_9PSEU</name>
<proteinExistence type="inferred from homology"/>
<dbReference type="Pfam" id="PF13458">
    <property type="entry name" value="Peripla_BP_6"/>
    <property type="match status" value="1"/>
</dbReference>
<evidence type="ECO:0000313" key="5">
    <source>
        <dbReference type="Proteomes" id="UP000315677"/>
    </source>
</evidence>
<organism evidence="4 5">
    <name type="scientific">Pseudonocardia kunmingensis</name>
    <dbReference type="NCBI Taxonomy" id="630975"/>
    <lineage>
        <taxon>Bacteria</taxon>
        <taxon>Bacillati</taxon>
        <taxon>Actinomycetota</taxon>
        <taxon>Actinomycetes</taxon>
        <taxon>Pseudonocardiales</taxon>
        <taxon>Pseudonocardiaceae</taxon>
        <taxon>Pseudonocardia</taxon>
    </lineage>
</organism>
<evidence type="ECO:0000256" key="1">
    <source>
        <dbReference type="ARBA" id="ARBA00010062"/>
    </source>
</evidence>
<dbReference type="RefSeq" id="WP_142047388.1">
    <property type="nucleotide sequence ID" value="NZ_VFPA01000001.1"/>
</dbReference>
<dbReference type="CDD" id="cd06342">
    <property type="entry name" value="PBP1_ABC_LIVBP-like"/>
    <property type="match status" value="1"/>
</dbReference>
<dbReference type="InterPro" id="IPR028081">
    <property type="entry name" value="Leu-bd"/>
</dbReference>
<evidence type="ECO:0000259" key="3">
    <source>
        <dbReference type="Pfam" id="PF13458"/>
    </source>
</evidence>
<dbReference type="InterPro" id="IPR028082">
    <property type="entry name" value="Peripla_BP_I"/>
</dbReference>
<feature type="domain" description="Leucine-binding protein" evidence="3">
    <location>
        <begin position="49"/>
        <end position="397"/>
    </location>
</feature>
<dbReference type="AlphaFoldDB" id="A0A543DW36"/>
<gene>
    <name evidence="4" type="ORF">FB558_0306</name>
</gene>
<comment type="similarity">
    <text evidence="1">Belongs to the leucine-binding protein family.</text>
</comment>
<keyword evidence="5" id="KW-1185">Reference proteome</keyword>
<sequence>MTRRRTIVTAAILAGALGLTACGTNREEEPGAGGQAAGGCDTSRGTLIIGMIAPLSGGLSALGLGMRNSAQLAVDQANQDCTVAGYELAFQPEDDQATPQVAGQAATLLASDPNVVGVIGTLNSSTGQTVQPILNERSIPMISPANTGPSLTLGENFATAPQRVYDNYFRVATTDLVQGPFAANYLVQTAGKQRIAVIDDGKTYGANLAEQFSLQAEKLGAQVVAREKVGERDTDFSGVITAIRGQNPDAVYYGGEYPVAGPLSAQLAAAGLDIPLMGGDGINDDDFVSLGGRPGDLATSIGAPAETLPSAQQFVSDYAAAGYAEPFSAYGALTYDATNVMIQALASALAEGEYSEERRADIVAAVQATDLEGASGPVSFDEFGDTTNKVLTVYTVEGDGFVPVEGSTSSFEG</sequence>
<reference evidence="4 5" key="1">
    <citation type="submission" date="2019-06" db="EMBL/GenBank/DDBJ databases">
        <title>Sequencing the genomes of 1000 actinobacteria strains.</title>
        <authorList>
            <person name="Klenk H.-P."/>
        </authorList>
    </citation>
    <scope>NUCLEOTIDE SEQUENCE [LARGE SCALE GENOMIC DNA]</scope>
    <source>
        <strain evidence="4 5">DSM 45301</strain>
    </source>
</reference>
<dbReference type="Gene3D" id="3.40.50.2300">
    <property type="match status" value="2"/>
</dbReference>
<evidence type="ECO:0000313" key="4">
    <source>
        <dbReference type="EMBL" id="TQM13557.1"/>
    </source>
</evidence>
<dbReference type="Proteomes" id="UP000315677">
    <property type="component" value="Unassembled WGS sequence"/>
</dbReference>
<accession>A0A543DW36</accession>
<protein>
    <submittedName>
        <fullName evidence="4">Amino acid/amide ABC transporter substrate-binding protein (HAAT family)</fullName>
    </submittedName>
</protein>
<dbReference type="PROSITE" id="PS51257">
    <property type="entry name" value="PROKAR_LIPOPROTEIN"/>
    <property type="match status" value="1"/>
</dbReference>
<dbReference type="OrthoDB" id="9772589at2"/>
<keyword evidence="2" id="KW-0732">Signal</keyword>
<dbReference type="PANTHER" id="PTHR47151:SF2">
    <property type="entry name" value="AMINO ACID BINDING PROTEIN"/>
    <property type="match status" value="1"/>
</dbReference>